<feature type="transmembrane region" description="Helical" evidence="1">
    <location>
        <begin position="117"/>
        <end position="142"/>
    </location>
</feature>
<keyword evidence="1" id="KW-1133">Transmembrane helix</keyword>
<name>A0A1G2PJE3_TERXR</name>
<organism evidence="2 3">
    <name type="scientific">Terrybacteria sp. (strain RIFCSPHIGHO2_01_FULL_58_15)</name>
    <dbReference type="NCBI Taxonomy" id="1802363"/>
    <lineage>
        <taxon>Bacteria</taxon>
        <taxon>Candidatus Terryibacteriota</taxon>
    </lineage>
</organism>
<proteinExistence type="predicted"/>
<dbReference type="Proteomes" id="UP000178690">
    <property type="component" value="Unassembled WGS sequence"/>
</dbReference>
<reference evidence="2 3" key="1">
    <citation type="journal article" date="2016" name="Nat. Commun.">
        <title>Thousands of microbial genomes shed light on interconnected biogeochemical processes in an aquifer system.</title>
        <authorList>
            <person name="Anantharaman K."/>
            <person name="Brown C.T."/>
            <person name="Hug L.A."/>
            <person name="Sharon I."/>
            <person name="Castelle C.J."/>
            <person name="Probst A.J."/>
            <person name="Thomas B.C."/>
            <person name="Singh A."/>
            <person name="Wilkins M.J."/>
            <person name="Karaoz U."/>
            <person name="Brodie E.L."/>
            <person name="Williams K.H."/>
            <person name="Hubbard S.S."/>
            <person name="Banfield J.F."/>
        </authorList>
    </citation>
    <scope>NUCLEOTIDE SEQUENCE [LARGE SCALE GENOMIC DNA]</scope>
    <source>
        <strain evidence="3">RIFCSPHIGHO2_01_FULL_58_15</strain>
    </source>
</reference>
<feature type="transmembrane region" description="Helical" evidence="1">
    <location>
        <begin position="237"/>
        <end position="266"/>
    </location>
</feature>
<accession>A0A1G2PJE3</accession>
<dbReference type="AlphaFoldDB" id="A0A1G2PJE3"/>
<comment type="caution">
    <text evidence="2">The sequence shown here is derived from an EMBL/GenBank/DDBJ whole genome shotgun (WGS) entry which is preliminary data.</text>
</comment>
<gene>
    <name evidence="2" type="ORF">A2682_03940</name>
</gene>
<keyword evidence="1" id="KW-0812">Transmembrane</keyword>
<sequence>MGFSALFVLASAATWWGAAFVDQSPRSFVAAAVGMVFAAAAFTLVNAVEGTPPLLRRGALASAFLLAVPLAFSSAILPALGAGIIAAVFAEFGALRIESFRKSFQHPRIIPVAQRGWTFYFSSVSIILTLVVFLSPLGAMVLNPVPEPFLRQAIRVLDPLLQPLLGFSVQGDVDHIIAEATGAPDRTAITAIRERYAVSLGMPLTGKEDLAALVSAGLRQQLARIQETQGAAYRFGFFVSLFLTVRFVMVPVAWAASLVTLGLLWAARSAGGMSEIEEPVIRTTLHWQ</sequence>
<evidence type="ECO:0000313" key="3">
    <source>
        <dbReference type="Proteomes" id="UP000178690"/>
    </source>
</evidence>
<protein>
    <submittedName>
        <fullName evidence="2">Uncharacterized protein</fullName>
    </submittedName>
</protein>
<dbReference type="STRING" id="1802363.A2682_03940"/>
<evidence type="ECO:0000256" key="1">
    <source>
        <dbReference type="SAM" id="Phobius"/>
    </source>
</evidence>
<feature type="transmembrane region" description="Helical" evidence="1">
    <location>
        <begin position="78"/>
        <end position="97"/>
    </location>
</feature>
<feature type="transmembrane region" description="Helical" evidence="1">
    <location>
        <begin position="29"/>
        <end position="47"/>
    </location>
</feature>
<evidence type="ECO:0000313" key="2">
    <source>
        <dbReference type="EMBL" id="OHA48440.1"/>
    </source>
</evidence>
<keyword evidence="1" id="KW-0472">Membrane</keyword>
<dbReference type="EMBL" id="MHST01000020">
    <property type="protein sequence ID" value="OHA48440.1"/>
    <property type="molecule type" value="Genomic_DNA"/>
</dbReference>